<proteinExistence type="inferred from homology"/>
<reference evidence="6" key="1">
    <citation type="submission" date="2025-08" db="UniProtKB">
        <authorList>
            <consortium name="Ensembl"/>
        </authorList>
    </citation>
    <scope>IDENTIFICATION</scope>
</reference>
<protein>
    <recommendedName>
        <fullName evidence="5">Guanylate kinase-like domain-containing protein</fullName>
    </recommendedName>
</protein>
<evidence type="ECO:0000259" key="5">
    <source>
        <dbReference type="PROSITE" id="PS50052"/>
    </source>
</evidence>
<dbReference type="SMART" id="SM00072">
    <property type="entry name" value="GuKc"/>
    <property type="match status" value="1"/>
</dbReference>
<dbReference type="SUPFAM" id="SSF52540">
    <property type="entry name" value="P-loop containing nucleoside triphosphate hydrolases"/>
    <property type="match status" value="1"/>
</dbReference>
<feature type="domain" description="Guanylate kinase-like" evidence="5">
    <location>
        <begin position="19"/>
        <end position="205"/>
    </location>
</feature>
<dbReference type="Proteomes" id="UP000694570">
    <property type="component" value="Unplaced"/>
</dbReference>
<dbReference type="GO" id="GO:0016301">
    <property type="term" value="F:kinase activity"/>
    <property type="evidence" value="ECO:0007669"/>
    <property type="project" value="UniProtKB-KW"/>
</dbReference>
<comment type="similarity">
    <text evidence="1">Belongs to the guanylate kinase family.</text>
</comment>
<name>A0A8D0X9J3_PIG</name>
<dbReference type="Ensembl" id="ENSSSCT00030070899.1">
    <property type="protein sequence ID" value="ENSSSCP00030032350.1"/>
    <property type="gene ID" value="ENSSSCG00030050866.1"/>
</dbReference>
<organism evidence="6 7">
    <name type="scientific">Sus scrofa</name>
    <name type="common">Pig</name>
    <dbReference type="NCBI Taxonomy" id="9823"/>
    <lineage>
        <taxon>Eukaryota</taxon>
        <taxon>Metazoa</taxon>
        <taxon>Chordata</taxon>
        <taxon>Craniata</taxon>
        <taxon>Vertebrata</taxon>
        <taxon>Euteleostomi</taxon>
        <taxon>Mammalia</taxon>
        <taxon>Eutheria</taxon>
        <taxon>Laurasiatheria</taxon>
        <taxon>Artiodactyla</taxon>
        <taxon>Suina</taxon>
        <taxon>Suidae</taxon>
        <taxon>Sus</taxon>
    </lineage>
</organism>
<dbReference type="InterPro" id="IPR008144">
    <property type="entry name" value="Guanylate_kin-like_dom"/>
</dbReference>
<keyword evidence="2" id="KW-0808">Transferase</keyword>
<dbReference type="AlphaFoldDB" id="A0A8D0X9J3"/>
<accession>A0A8D0X9J3</accession>
<evidence type="ECO:0000256" key="4">
    <source>
        <dbReference type="SAM" id="MobiDB-lite"/>
    </source>
</evidence>
<keyword evidence="3" id="KW-0418">Kinase</keyword>
<dbReference type="InterPro" id="IPR008145">
    <property type="entry name" value="GK/Ca_channel_bsu"/>
</dbReference>
<evidence type="ECO:0000256" key="3">
    <source>
        <dbReference type="ARBA" id="ARBA00022777"/>
    </source>
</evidence>
<dbReference type="PANTHER" id="PTHR23117">
    <property type="entry name" value="GUANYLATE KINASE-RELATED"/>
    <property type="match status" value="1"/>
</dbReference>
<sequence length="223" mass="24821">CAVAPLAGLAAAALGMSGPRPRCVEWPAGAGKSTLLKRFLQEHSSIFGFSVSHAYFGTREVMHWDIAAGDFIKLSEFSGNLYGTSKAAVWAVQAMNGNFVLDVDLQGLRNIKRTDLWPICDFMQPLSLDTEESLIKNKNKMRSTEGGGVPREEDKTLRQKGSKQLKTCFQSPGKRSGSDIRIKMGTPAWRDEVSQVCRVNKTRADVHHHLREDQEKRVCRELC</sequence>
<dbReference type="Pfam" id="PF00625">
    <property type="entry name" value="Guanylate_kin"/>
    <property type="match status" value="1"/>
</dbReference>
<dbReference type="InterPro" id="IPR027417">
    <property type="entry name" value="P-loop_NTPase"/>
</dbReference>
<dbReference type="PANTHER" id="PTHR23117:SF13">
    <property type="entry name" value="GUANYLATE KINASE"/>
    <property type="match status" value="1"/>
</dbReference>
<feature type="region of interest" description="Disordered" evidence="4">
    <location>
        <begin position="140"/>
        <end position="181"/>
    </location>
</feature>
<dbReference type="PROSITE" id="PS50052">
    <property type="entry name" value="GUANYLATE_KINASE_2"/>
    <property type="match status" value="1"/>
</dbReference>
<dbReference type="Gene3D" id="3.40.50.300">
    <property type="entry name" value="P-loop containing nucleotide triphosphate hydrolases"/>
    <property type="match status" value="1"/>
</dbReference>
<evidence type="ECO:0000313" key="7">
    <source>
        <dbReference type="Proteomes" id="UP000694570"/>
    </source>
</evidence>
<evidence type="ECO:0000256" key="1">
    <source>
        <dbReference type="ARBA" id="ARBA00005790"/>
    </source>
</evidence>
<evidence type="ECO:0000256" key="2">
    <source>
        <dbReference type="ARBA" id="ARBA00022679"/>
    </source>
</evidence>
<evidence type="ECO:0000313" key="6">
    <source>
        <dbReference type="Ensembl" id="ENSSSCP00030032350.1"/>
    </source>
</evidence>